<dbReference type="Proteomes" id="UP000002190">
    <property type="component" value="Chromosome 3"/>
</dbReference>
<evidence type="ECO:0000313" key="2">
    <source>
        <dbReference type="Proteomes" id="UP000002190"/>
    </source>
</evidence>
<reference evidence="2" key="1">
    <citation type="submission" date="2010-04" db="EMBL/GenBank/DDBJ databases">
        <title>Complete sequence of chromosome 3 of Burkholderia sp. CCGE1002.</title>
        <authorList>
            <consortium name="US DOE Joint Genome Institute"/>
            <person name="Lucas S."/>
            <person name="Copeland A."/>
            <person name="Lapidus A."/>
            <person name="Cheng J.-F."/>
            <person name="Bruce D."/>
            <person name="Goodwin L."/>
            <person name="Pitluck S."/>
            <person name="Chertkov O."/>
            <person name="Detter J.C."/>
            <person name="Han C."/>
            <person name="Tapia R."/>
            <person name="Land M."/>
            <person name="Hauser L."/>
            <person name="Kyrpides N."/>
            <person name="Ovchinnikova G."/>
            <person name="Martinez-Romero E."/>
            <person name="Hernandez M.A.R."/>
            <person name="Tiedje J.M."/>
            <person name="Woyke T."/>
        </authorList>
    </citation>
    <scope>NUCLEOTIDE SEQUENCE [LARGE SCALE GENOMIC DNA]</scope>
    <source>
        <strain evidence="2">CCGE1002</strain>
    </source>
</reference>
<proteinExistence type="predicted"/>
<reference evidence="1 2" key="2">
    <citation type="journal article" date="2012" name="J. Bacteriol.">
        <title>Genome Sequences of Burkholderia sp. Strains CCGE1002 and H160, Isolated from Legume Nodules in Mexico and Brazil.</title>
        <authorList>
            <person name="Ormeno-Orrillo E."/>
            <person name="Rogel M.A."/>
            <person name="Chueire L.M."/>
            <person name="Tiedje J.M."/>
            <person name="Martinez-Romero E."/>
            <person name="Hungria M."/>
        </authorList>
    </citation>
    <scope>NUCLEOTIDE SEQUENCE [LARGE SCALE GENOMIC DNA]</scope>
    <source>
        <strain evidence="1 2">CCGE1002</strain>
    </source>
</reference>
<dbReference type="HOGENOM" id="CLU_2631448_0_0_4"/>
<dbReference type="KEGG" id="bge:BC1002_5826"/>
<sequence length="77" mass="9202">MCEQPDYEAGHFIHLEQSPSIWWPRNWARAKFIVEEGSLTRRQVVVQISRTSEEPWIQHCIIVLKGLHSKQQAQWYL</sequence>
<name>D5WKG9_PARAM</name>
<evidence type="ECO:0000313" key="1">
    <source>
        <dbReference type="EMBL" id="ADG19715.1"/>
    </source>
</evidence>
<gene>
    <name evidence="1" type="ordered locus">BC1002_5826</name>
</gene>
<organism evidence="1 2">
    <name type="scientific">Paraburkholderia atlantica</name>
    <dbReference type="NCBI Taxonomy" id="2654982"/>
    <lineage>
        <taxon>Bacteria</taxon>
        <taxon>Pseudomonadati</taxon>
        <taxon>Pseudomonadota</taxon>
        <taxon>Betaproteobacteria</taxon>
        <taxon>Burkholderiales</taxon>
        <taxon>Burkholderiaceae</taxon>
        <taxon>Paraburkholderia</taxon>
    </lineage>
</organism>
<accession>D5WKG9</accession>
<dbReference type="EMBL" id="CP002015">
    <property type="protein sequence ID" value="ADG19715.1"/>
    <property type="molecule type" value="Genomic_DNA"/>
</dbReference>
<dbReference type="AlphaFoldDB" id="D5WKG9"/>
<protein>
    <submittedName>
        <fullName evidence="1">Uncharacterized protein</fullName>
    </submittedName>
</protein>